<dbReference type="OrthoDB" id="5146042at2"/>
<dbReference type="Proteomes" id="UP000437709">
    <property type="component" value="Unassembled WGS sequence"/>
</dbReference>
<evidence type="ECO:0000313" key="2">
    <source>
        <dbReference type="Proteomes" id="UP000437709"/>
    </source>
</evidence>
<dbReference type="EMBL" id="WHPC01000004">
    <property type="protein sequence ID" value="MPV35817.1"/>
    <property type="molecule type" value="Genomic_DNA"/>
</dbReference>
<sequence>MVTRTEIAHLARYGNQVVSRKQLVELGCPPGFLAAQVRRGVWQSPYPGIAVVHTGTMRWMTRARAALVYCGEGAALSHTAAAFHWGLIGKEPRIVEVSVPWRRRVATQRGLRVHLRRVMPDSYGGLRTVHPPETVLDLWESITGADAAIALLCDARRARISLDEIARAAVGRRRLARRSLLDELLAEVRSGIESPLERRFRRDVERAHGLPRSALQVRDRVGGRFVRADVSYARYGVRVELDGNLAHPGGRTASDTWRDNATLIERGVRTLRYRWTHVAVTPCRTAAQVAAALTQGGWGGGLRRCGPDCLI</sequence>
<dbReference type="AlphaFoldDB" id="A0A6N7EGK1"/>
<organism evidence="1 2">
    <name type="scientific">Georgenia subflava</name>
    <dbReference type="NCBI Taxonomy" id="1622177"/>
    <lineage>
        <taxon>Bacteria</taxon>
        <taxon>Bacillati</taxon>
        <taxon>Actinomycetota</taxon>
        <taxon>Actinomycetes</taxon>
        <taxon>Micrococcales</taxon>
        <taxon>Bogoriellaceae</taxon>
        <taxon>Georgenia</taxon>
    </lineage>
</organism>
<keyword evidence="2" id="KW-1185">Reference proteome</keyword>
<evidence type="ECO:0000313" key="1">
    <source>
        <dbReference type="EMBL" id="MPV35817.1"/>
    </source>
</evidence>
<gene>
    <name evidence="1" type="ORF">GB881_01915</name>
</gene>
<proteinExistence type="predicted"/>
<accession>A0A6N7EGK1</accession>
<reference evidence="1 2" key="1">
    <citation type="submission" date="2019-10" db="EMBL/GenBank/DDBJ databases">
        <title>Georgenia wutianyii sp. nov. and Georgenia yuyongxinii sp. nov. isolated from plateau pika (Ochotona curzoniae) in the Qinghai-Tibet plateau of China.</title>
        <authorList>
            <person name="Tian Z."/>
        </authorList>
    </citation>
    <scope>NUCLEOTIDE SEQUENCE [LARGE SCALE GENOMIC DNA]</scope>
    <source>
        <strain evidence="1 2">JCM 19765</strain>
    </source>
</reference>
<evidence type="ECO:0008006" key="3">
    <source>
        <dbReference type="Google" id="ProtNLM"/>
    </source>
</evidence>
<dbReference type="RefSeq" id="WP_152194019.1">
    <property type="nucleotide sequence ID" value="NZ_VUKD01000001.1"/>
</dbReference>
<protein>
    <recommendedName>
        <fullName evidence="3">DUF559 domain-containing protein</fullName>
    </recommendedName>
</protein>
<comment type="caution">
    <text evidence="1">The sequence shown here is derived from an EMBL/GenBank/DDBJ whole genome shotgun (WGS) entry which is preliminary data.</text>
</comment>
<name>A0A6N7EGK1_9MICO</name>